<dbReference type="PROSITE" id="PS50110">
    <property type="entry name" value="RESPONSE_REGULATORY"/>
    <property type="match status" value="1"/>
</dbReference>
<dbReference type="InterPro" id="IPR001789">
    <property type="entry name" value="Sig_transdc_resp-reg_receiver"/>
</dbReference>
<dbReference type="Pfam" id="PF12833">
    <property type="entry name" value="HTH_18"/>
    <property type="match status" value="1"/>
</dbReference>
<protein>
    <submittedName>
        <fullName evidence="11">Response regulator</fullName>
    </submittedName>
</protein>
<evidence type="ECO:0000256" key="1">
    <source>
        <dbReference type="ARBA" id="ARBA00004496"/>
    </source>
</evidence>
<dbReference type="CDD" id="cd17536">
    <property type="entry name" value="REC_YesN-like"/>
    <property type="match status" value="1"/>
</dbReference>
<dbReference type="PANTHER" id="PTHR42713">
    <property type="entry name" value="HISTIDINE KINASE-RELATED"/>
    <property type="match status" value="1"/>
</dbReference>
<feature type="modified residue" description="4-aspartylphosphate" evidence="8">
    <location>
        <position position="55"/>
    </location>
</feature>
<evidence type="ECO:0000256" key="2">
    <source>
        <dbReference type="ARBA" id="ARBA00022490"/>
    </source>
</evidence>
<dbReference type="SMART" id="SM00448">
    <property type="entry name" value="REC"/>
    <property type="match status" value="1"/>
</dbReference>
<keyword evidence="6" id="KW-0238">DNA-binding</keyword>
<dbReference type="InterPro" id="IPR018060">
    <property type="entry name" value="HTH_AraC"/>
</dbReference>
<keyword evidence="3 8" id="KW-0597">Phosphoprotein</keyword>
<name>A0A3S1CZ60_9BACL</name>
<evidence type="ECO:0000313" key="12">
    <source>
        <dbReference type="Proteomes" id="UP000272464"/>
    </source>
</evidence>
<keyword evidence="2" id="KW-0963">Cytoplasm</keyword>
<keyword evidence="4" id="KW-0902">Two-component regulatory system</keyword>
<dbReference type="PRINTS" id="PR00032">
    <property type="entry name" value="HTHARAC"/>
</dbReference>
<dbReference type="GO" id="GO:0043565">
    <property type="term" value="F:sequence-specific DNA binding"/>
    <property type="evidence" value="ECO:0007669"/>
    <property type="project" value="InterPro"/>
</dbReference>
<accession>A0A3S1CZ60</accession>
<keyword evidence="7" id="KW-0804">Transcription</keyword>
<dbReference type="EMBL" id="RZNX01000003">
    <property type="protein sequence ID" value="RUT31585.1"/>
    <property type="molecule type" value="Genomic_DNA"/>
</dbReference>
<dbReference type="GO" id="GO:0005737">
    <property type="term" value="C:cytoplasm"/>
    <property type="evidence" value="ECO:0007669"/>
    <property type="project" value="UniProtKB-SubCell"/>
</dbReference>
<dbReference type="AlphaFoldDB" id="A0A3S1CZ60"/>
<dbReference type="InterPro" id="IPR018062">
    <property type="entry name" value="HTH_AraC-typ_CS"/>
</dbReference>
<dbReference type="Pfam" id="PF00072">
    <property type="entry name" value="Response_reg"/>
    <property type="match status" value="1"/>
</dbReference>
<dbReference type="InterPro" id="IPR011006">
    <property type="entry name" value="CheY-like_superfamily"/>
</dbReference>
<dbReference type="SMART" id="SM00342">
    <property type="entry name" value="HTH_ARAC"/>
    <property type="match status" value="1"/>
</dbReference>
<dbReference type="Proteomes" id="UP000272464">
    <property type="component" value="Unassembled WGS sequence"/>
</dbReference>
<dbReference type="PANTHER" id="PTHR42713:SF3">
    <property type="entry name" value="TRANSCRIPTIONAL REGULATORY PROTEIN HPTR"/>
    <property type="match status" value="1"/>
</dbReference>
<evidence type="ECO:0000256" key="6">
    <source>
        <dbReference type="ARBA" id="ARBA00023125"/>
    </source>
</evidence>
<evidence type="ECO:0000256" key="8">
    <source>
        <dbReference type="PROSITE-ProRule" id="PRU00169"/>
    </source>
</evidence>
<dbReference type="Gene3D" id="3.40.50.2300">
    <property type="match status" value="1"/>
</dbReference>
<dbReference type="GO" id="GO:0003700">
    <property type="term" value="F:DNA-binding transcription factor activity"/>
    <property type="evidence" value="ECO:0007669"/>
    <property type="project" value="InterPro"/>
</dbReference>
<feature type="domain" description="HTH araC/xylS-type" evidence="9">
    <location>
        <begin position="448"/>
        <end position="546"/>
    </location>
</feature>
<dbReference type="InterPro" id="IPR009057">
    <property type="entry name" value="Homeodomain-like_sf"/>
</dbReference>
<keyword evidence="5" id="KW-0805">Transcription regulation</keyword>
<dbReference type="SUPFAM" id="SSF52172">
    <property type="entry name" value="CheY-like"/>
    <property type="match status" value="1"/>
</dbReference>
<evidence type="ECO:0000256" key="3">
    <source>
        <dbReference type="ARBA" id="ARBA00022553"/>
    </source>
</evidence>
<evidence type="ECO:0000256" key="4">
    <source>
        <dbReference type="ARBA" id="ARBA00023012"/>
    </source>
</evidence>
<dbReference type="SUPFAM" id="SSF46689">
    <property type="entry name" value="Homeodomain-like"/>
    <property type="match status" value="1"/>
</dbReference>
<dbReference type="RefSeq" id="WP_127198966.1">
    <property type="nucleotide sequence ID" value="NZ_RZNX01000003.1"/>
</dbReference>
<dbReference type="InterPro" id="IPR020449">
    <property type="entry name" value="Tscrpt_reg_AraC-type_HTH"/>
</dbReference>
<comment type="caution">
    <text evidence="11">The sequence shown here is derived from an EMBL/GenBank/DDBJ whole genome shotgun (WGS) entry which is preliminary data.</text>
</comment>
<evidence type="ECO:0000313" key="11">
    <source>
        <dbReference type="EMBL" id="RUT31585.1"/>
    </source>
</evidence>
<dbReference type="GO" id="GO:0000160">
    <property type="term" value="P:phosphorelay signal transduction system"/>
    <property type="evidence" value="ECO:0007669"/>
    <property type="project" value="UniProtKB-KW"/>
</dbReference>
<organism evidence="11 12">
    <name type="scientific">Paenibacillus zeisoli</name>
    <dbReference type="NCBI Taxonomy" id="2496267"/>
    <lineage>
        <taxon>Bacteria</taxon>
        <taxon>Bacillati</taxon>
        <taxon>Bacillota</taxon>
        <taxon>Bacilli</taxon>
        <taxon>Bacillales</taxon>
        <taxon>Paenibacillaceae</taxon>
        <taxon>Paenibacillus</taxon>
    </lineage>
</organism>
<sequence>MIEVLLVDDESYVTESLAATIPWQELGVKQVYQASSAAEALSILREQSVDIVVSDIRMPEVDGLSLIEAINQEWPHIRSMLLTGYSDFEYAKKAIQLQASDYILKPVDDEEFIASLSSMIESLKEEWEASDKYNQMLYTMKSESGVLRSNLMHDLLLGRTWSKQTISEKLQQYGIRVNVDEPVVMLLVQLGHQFAHYDHHSSTLIEFAVGNIAEEIFAEAFEVWHSKAPHECMVILLSLQSSYQTSMELAVDFEQQRRSKLQELAGQFRKQVSNYLKGDISTVITGWFSFPDEVSAAYRAGLSTFIVSGLEEQGSILFMEDLPVGSNAPVKSLEMLYKPPTLIHLLESKQWEAARQKVSDVFADLEKTRYSREHLYEVYLSVTNAFMYIAHKQGQFVYQIDQSGFDLLHDQSMILSLDKLRAWSIGMLEKFKAELSASDHYTRSYIIKEVQELVSSDLGQDTSVKTIADKVYLHPVYLSKIYKAETGESLGDYIIRMRMEHALYLLKKTNKKIYEITAELGYQNPQYFSKMFKKHYGLTPNEFRDQ</sequence>
<feature type="domain" description="Response regulatory" evidence="10">
    <location>
        <begin position="3"/>
        <end position="120"/>
    </location>
</feature>
<evidence type="ECO:0000259" key="9">
    <source>
        <dbReference type="PROSITE" id="PS01124"/>
    </source>
</evidence>
<dbReference type="Gene3D" id="1.10.10.60">
    <property type="entry name" value="Homeodomain-like"/>
    <property type="match status" value="2"/>
</dbReference>
<dbReference type="PROSITE" id="PS00041">
    <property type="entry name" value="HTH_ARAC_FAMILY_1"/>
    <property type="match status" value="1"/>
</dbReference>
<proteinExistence type="predicted"/>
<gene>
    <name evidence="11" type="ORF">EJP77_09290</name>
</gene>
<dbReference type="OrthoDB" id="9794370at2"/>
<evidence type="ECO:0000256" key="7">
    <source>
        <dbReference type="ARBA" id="ARBA00023163"/>
    </source>
</evidence>
<dbReference type="PROSITE" id="PS01124">
    <property type="entry name" value="HTH_ARAC_FAMILY_2"/>
    <property type="match status" value="1"/>
</dbReference>
<evidence type="ECO:0000256" key="5">
    <source>
        <dbReference type="ARBA" id="ARBA00023015"/>
    </source>
</evidence>
<evidence type="ECO:0000259" key="10">
    <source>
        <dbReference type="PROSITE" id="PS50110"/>
    </source>
</evidence>
<reference evidence="11 12" key="1">
    <citation type="submission" date="2018-12" db="EMBL/GenBank/DDBJ databases">
        <authorList>
            <person name="Sun L."/>
            <person name="Chen Z."/>
        </authorList>
    </citation>
    <scope>NUCLEOTIDE SEQUENCE [LARGE SCALE GENOMIC DNA]</scope>
    <source>
        <strain evidence="11 12">3-5-3</strain>
    </source>
</reference>
<keyword evidence="12" id="KW-1185">Reference proteome</keyword>
<dbReference type="InterPro" id="IPR051552">
    <property type="entry name" value="HptR"/>
</dbReference>
<comment type="subcellular location">
    <subcellularLocation>
        <location evidence="1">Cytoplasm</location>
    </subcellularLocation>
</comment>